<sequence>MAQAPLSIPALYAELKRFGQNQEFERALKIANKILQEDAGESAAFNCKVVCLGKLDKFDEALTALHKAKGHASDLKFEKAYCEYRLNRTMEALATLRSVEKPDNRTNELLAQVLYRLENYEECYQLYRNLIQNSEDEYDEERETNLSAVLASRQLWDEVDMDDPGLQEESYEMCYNMACYLIGRKDFQGAEKKLRKGEVFCRKMFEDDAEVTEDEIQDELAIIRVQLAFVLQKLGRPEEALAIYNQVMKHKPSDAGLSAVASNNIVTLNKDQNVFDSKKKMKSATSDNLKHKLTGKQRQSININQCLLHLHTNQTDQCHSLAAKLKTQFPDLSTPVLVDAAQYVKDKDYKRAIQLMQDYTKLHPEQAVKIQLASAQIHLVHGEVYQACDALKSLGDLQYRPGVVSALVTLYLSQEDSDSASDVLDRTVKWYQKNQANTPDHLLITRANANFQLKNGNPKQAAAMLEDLRRSMPNDPQTLAQLISAYSQFDPEKAQLISRDLPSVKTLAQNVDVDAVEAAFSTLGPKYMKRAQKTDTQPSPGPAGDMIIQKAKRKKKKKGKLPKNLDAEVDSERWVPRRERSYYRGKRKDKKKDIGKGTQGSASVPSGDMDASKGGSGSEANSPRPGSAPSPTASAAAAALPQGPRQQKPAQAQKKKKKKGSKW</sequence>
<feature type="coiled-coil region" evidence="12">
    <location>
        <begin position="117"/>
        <end position="144"/>
    </location>
</feature>
<dbReference type="SMART" id="SM00028">
    <property type="entry name" value="TPR"/>
    <property type="match status" value="4"/>
</dbReference>
<dbReference type="InterPro" id="IPR013699">
    <property type="entry name" value="Signal_recog_part_SRP72_RNA-bd"/>
</dbReference>
<dbReference type="FunFam" id="1.25.40.10:FF:000191">
    <property type="entry name" value="Signal recognition particle subunit SRP72"/>
    <property type="match status" value="1"/>
</dbReference>
<dbReference type="GO" id="GO:0005786">
    <property type="term" value="C:signal recognition particle, endoplasmic reticulum targeting"/>
    <property type="evidence" value="ECO:0007669"/>
    <property type="project" value="UniProtKB-UniRule"/>
</dbReference>
<dbReference type="SUPFAM" id="SSF48452">
    <property type="entry name" value="TPR-like"/>
    <property type="match status" value="2"/>
</dbReference>
<feature type="compositionally biased region" description="Basic residues" evidence="13">
    <location>
        <begin position="653"/>
        <end position="663"/>
    </location>
</feature>
<dbReference type="GO" id="GO:0042802">
    <property type="term" value="F:identical protein binding"/>
    <property type="evidence" value="ECO:0007669"/>
    <property type="project" value="InterPro"/>
</dbReference>
<evidence type="ECO:0000313" key="16">
    <source>
        <dbReference type="Proteomes" id="UP000242188"/>
    </source>
</evidence>
<evidence type="ECO:0000259" key="14">
    <source>
        <dbReference type="Pfam" id="PF08492"/>
    </source>
</evidence>
<proteinExistence type="inferred from homology"/>
<dbReference type="GO" id="GO:0043022">
    <property type="term" value="F:ribosome binding"/>
    <property type="evidence" value="ECO:0007669"/>
    <property type="project" value="TreeGrafter"/>
</dbReference>
<dbReference type="OrthoDB" id="5421607at2759"/>
<dbReference type="FunFam" id="1.25.40.10:FF:000062">
    <property type="entry name" value="Signal recognition particle subunit SRP72"/>
    <property type="match status" value="1"/>
</dbReference>
<dbReference type="GO" id="GO:0006614">
    <property type="term" value="P:SRP-dependent cotranslational protein targeting to membrane"/>
    <property type="evidence" value="ECO:0007669"/>
    <property type="project" value="UniProtKB-UniRule"/>
</dbReference>
<evidence type="ECO:0000256" key="2">
    <source>
        <dbReference type="ARBA" id="ARBA00004496"/>
    </source>
</evidence>
<evidence type="ECO:0000256" key="9">
    <source>
        <dbReference type="ARBA" id="ARBA00023135"/>
    </source>
</evidence>
<keyword evidence="9 11" id="KW-0733">Signal recognition particle</keyword>
<comment type="caution">
    <text evidence="15">The sequence shown here is derived from an EMBL/GenBank/DDBJ whole genome shotgun (WGS) entry which is preliminary data.</text>
</comment>
<name>A0A210PYE0_MIZYE</name>
<keyword evidence="7" id="KW-0802">TPR repeat</keyword>
<gene>
    <name evidence="15" type="ORF">KP79_PYT17397</name>
</gene>
<evidence type="ECO:0000256" key="6">
    <source>
        <dbReference type="ARBA" id="ARBA00022737"/>
    </source>
</evidence>
<keyword evidence="12" id="KW-0175">Coiled coil</keyword>
<keyword evidence="8" id="KW-0256">Endoplasmic reticulum</keyword>
<dbReference type="InterPro" id="IPR026270">
    <property type="entry name" value="SRP72"/>
</dbReference>
<dbReference type="GO" id="GO:0008312">
    <property type="term" value="F:7S RNA binding"/>
    <property type="evidence" value="ECO:0007669"/>
    <property type="project" value="InterPro"/>
</dbReference>
<evidence type="ECO:0000256" key="4">
    <source>
        <dbReference type="ARBA" id="ARBA00018350"/>
    </source>
</evidence>
<dbReference type="InterPro" id="IPR031545">
    <property type="entry name" value="SRP72_TPR-like"/>
</dbReference>
<evidence type="ECO:0000256" key="5">
    <source>
        <dbReference type="ARBA" id="ARBA00022490"/>
    </source>
</evidence>
<dbReference type="Pfam" id="PF08492">
    <property type="entry name" value="SRP72"/>
    <property type="match status" value="1"/>
</dbReference>
<evidence type="ECO:0000256" key="10">
    <source>
        <dbReference type="ARBA" id="ARBA00023274"/>
    </source>
</evidence>
<dbReference type="GO" id="GO:0005783">
    <property type="term" value="C:endoplasmic reticulum"/>
    <property type="evidence" value="ECO:0007669"/>
    <property type="project" value="UniProtKB-SubCell"/>
</dbReference>
<evidence type="ECO:0000256" key="8">
    <source>
        <dbReference type="ARBA" id="ARBA00022824"/>
    </source>
</evidence>
<evidence type="ECO:0000256" key="3">
    <source>
        <dbReference type="ARBA" id="ARBA00007676"/>
    </source>
</evidence>
<evidence type="ECO:0000256" key="7">
    <source>
        <dbReference type="ARBA" id="ARBA00022803"/>
    </source>
</evidence>
<feature type="compositionally biased region" description="Basic residues" evidence="13">
    <location>
        <begin position="551"/>
        <end position="561"/>
    </location>
</feature>
<dbReference type="Gene3D" id="1.25.40.10">
    <property type="entry name" value="Tetratricopeptide repeat domain"/>
    <property type="match status" value="2"/>
</dbReference>
<feature type="compositionally biased region" description="Low complexity" evidence="13">
    <location>
        <begin position="622"/>
        <end position="652"/>
    </location>
</feature>
<dbReference type="STRING" id="6573.A0A210PYE0"/>
<feature type="domain" description="Signal recognition particle SRP72 subunit RNA-binding" evidence="14">
    <location>
        <begin position="533"/>
        <end position="585"/>
    </location>
</feature>
<organism evidence="15 16">
    <name type="scientific">Mizuhopecten yessoensis</name>
    <name type="common">Japanese scallop</name>
    <name type="synonym">Patinopecten yessoensis</name>
    <dbReference type="NCBI Taxonomy" id="6573"/>
    <lineage>
        <taxon>Eukaryota</taxon>
        <taxon>Metazoa</taxon>
        <taxon>Spiralia</taxon>
        <taxon>Lophotrochozoa</taxon>
        <taxon>Mollusca</taxon>
        <taxon>Bivalvia</taxon>
        <taxon>Autobranchia</taxon>
        <taxon>Pteriomorphia</taxon>
        <taxon>Pectinida</taxon>
        <taxon>Pectinoidea</taxon>
        <taxon>Pectinidae</taxon>
        <taxon>Mizuhopecten</taxon>
    </lineage>
</organism>
<keyword evidence="10 11" id="KW-0687">Ribonucleoprotein</keyword>
<evidence type="ECO:0000256" key="12">
    <source>
        <dbReference type="SAM" id="Coils"/>
    </source>
</evidence>
<keyword evidence="6" id="KW-0677">Repeat</keyword>
<dbReference type="PIRSF" id="PIRSF038922">
    <property type="entry name" value="SRP72"/>
    <property type="match status" value="1"/>
</dbReference>
<feature type="compositionally biased region" description="Basic and acidic residues" evidence="13">
    <location>
        <begin position="563"/>
        <end position="582"/>
    </location>
</feature>
<dbReference type="Pfam" id="PF17004">
    <property type="entry name" value="SRP_TPR_like"/>
    <property type="match status" value="1"/>
</dbReference>
<evidence type="ECO:0000256" key="1">
    <source>
        <dbReference type="ARBA" id="ARBA00004240"/>
    </source>
</evidence>
<dbReference type="InterPro" id="IPR011990">
    <property type="entry name" value="TPR-like_helical_dom_sf"/>
</dbReference>
<comment type="function">
    <text evidence="11">Component of the signal recognition particle (SRP) complex, a ribonucleoprotein complex that mediates the cotranslational targeting of secretory and membrane proteins to the endoplasmic reticulum (ER).</text>
</comment>
<evidence type="ECO:0000256" key="13">
    <source>
        <dbReference type="SAM" id="MobiDB-lite"/>
    </source>
</evidence>
<dbReference type="AlphaFoldDB" id="A0A210PYE0"/>
<feature type="region of interest" description="Disordered" evidence="13">
    <location>
        <begin position="551"/>
        <end position="663"/>
    </location>
</feature>
<protein>
    <recommendedName>
        <fullName evidence="4 11">Signal recognition particle subunit SRP72</fullName>
    </recommendedName>
</protein>
<keyword evidence="5 11" id="KW-0963">Cytoplasm</keyword>
<comment type="subcellular location">
    <subcellularLocation>
        <location evidence="2 11">Cytoplasm</location>
    </subcellularLocation>
    <subcellularLocation>
        <location evidence="1">Endoplasmic reticulum</location>
    </subcellularLocation>
</comment>
<dbReference type="EMBL" id="NEDP02005386">
    <property type="protein sequence ID" value="OWF41508.1"/>
    <property type="molecule type" value="Genomic_DNA"/>
</dbReference>
<comment type="similarity">
    <text evidence="3 11">Belongs to the SRP72 family.</text>
</comment>
<dbReference type="InterPro" id="IPR011717">
    <property type="entry name" value="TPR-4"/>
</dbReference>
<accession>A0A210PYE0</accession>
<dbReference type="PANTHER" id="PTHR14094">
    <property type="entry name" value="SIGNAL RECOGNITION PARTICLE 72"/>
    <property type="match status" value="1"/>
</dbReference>
<dbReference type="InterPro" id="IPR019734">
    <property type="entry name" value="TPR_rpt"/>
</dbReference>
<dbReference type="Proteomes" id="UP000242188">
    <property type="component" value="Unassembled WGS sequence"/>
</dbReference>
<reference evidence="15 16" key="1">
    <citation type="journal article" date="2017" name="Nat. Ecol. Evol.">
        <title>Scallop genome provides insights into evolution of bilaterian karyotype and development.</title>
        <authorList>
            <person name="Wang S."/>
            <person name="Zhang J."/>
            <person name="Jiao W."/>
            <person name="Li J."/>
            <person name="Xun X."/>
            <person name="Sun Y."/>
            <person name="Guo X."/>
            <person name="Huan P."/>
            <person name="Dong B."/>
            <person name="Zhang L."/>
            <person name="Hu X."/>
            <person name="Sun X."/>
            <person name="Wang J."/>
            <person name="Zhao C."/>
            <person name="Wang Y."/>
            <person name="Wang D."/>
            <person name="Huang X."/>
            <person name="Wang R."/>
            <person name="Lv J."/>
            <person name="Li Y."/>
            <person name="Zhang Z."/>
            <person name="Liu B."/>
            <person name="Lu W."/>
            <person name="Hui Y."/>
            <person name="Liang J."/>
            <person name="Zhou Z."/>
            <person name="Hou R."/>
            <person name="Li X."/>
            <person name="Liu Y."/>
            <person name="Li H."/>
            <person name="Ning X."/>
            <person name="Lin Y."/>
            <person name="Zhao L."/>
            <person name="Xing Q."/>
            <person name="Dou J."/>
            <person name="Li Y."/>
            <person name="Mao J."/>
            <person name="Guo H."/>
            <person name="Dou H."/>
            <person name="Li T."/>
            <person name="Mu C."/>
            <person name="Jiang W."/>
            <person name="Fu Q."/>
            <person name="Fu X."/>
            <person name="Miao Y."/>
            <person name="Liu J."/>
            <person name="Yu Q."/>
            <person name="Li R."/>
            <person name="Liao H."/>
            <person name="Li X."/>
            <person name="Kong Y."/>
            <person name="Jiang Z."/>
            <person name="Chourrout D."/>
            <person name="Li R."/>
            <person name="Bao Z."/>
        </authorList>
    </citation>
    <scope>NUCLEOTIDE SEQUENCE [LARGE SCALE GENOMIC DNA]</scope>
    <source>
        <strain evidence="15 16">PY_sf001</strain>
    </source>
</reference>
<dbReference type="Pfam" id="PF07721">
    <property type="entry name" value="TPR_4"/>
    <property type="match status" value="1"/>
</dbReference>
<keyword evidence="16" id="KW-1185">Reference proteome</keyword>
<evidence type="ECO:0000256" key="11">
    <source>
        <dbReference type="PIRNR" id="PIRNR038922"/>
    </source>
</evidence>
<evidence type="ECO:0000313" key="15">
    <source>
        <dbReference type="EMBL" id="OWF41508.1"/>
    </source>
</evidence>
<dbReference type="PANTHER" id="PTHR14094:SF9">
    <property type="entry name" value="SIGNAL RECOGNITION PARTICLE SUBUNIT SRP72"/>
    <property type="match status" value="1"/>
</dbReference>